<evidence type="ECO:0000313" key="2">
    <source>
        <dbReference type="Proteomes" id="UP000756921"/>
    </source>
</evidence>
<name>A0A9P6GAX0_9PLEO</name>
<dbReference type="AlphaFoldDB" id="A0A9P6GAX0"/>
<sequence>MKLGGIYHPATAFQSRNTIITIAIRQNIPNHSSSTSSKSSCRYWRSYLLSSTSF</sequence>
<comment type="caution">
    <text evidence="1">The sequence shown here is derived from an EMBL/GenBank/DDBJ whole genome shotgun (WGS) entry which is preliminary data.</text>
</comment>
<keyword evidence="2" id="KW-1185">Reference proteome</keyword>
<evidence type="ECO:0000313" key="1">
    <source>
        <dbReference type="EMBL" id="KAF9732362.1"/>
    </source>
</evidence>
<proteinExistence type="predicted"/>
<organism evidence="1 2">
    <name type="scientific">Paraphaeosphaeria minitans</name>
    <dbReference type="NCBI Taxonomy" id="565426"/>
    <lineage>
        <taxon>Eukaryota</taxon>
        <taxon>Fungi</taxon>
        <taxon>Dikarya</taxon>
        <taxon>Ascomycota</taxon>
        <taxon>Pezizomycotina</taxon>
        <taxon>Dothideomycetes</taxon>
        <taxon>Pleosporomycetidae</taxon>
        <taxon>Pleosporales</taxon>
        <taxon>Massarineae</taxon>
        <taxon>Didymosphaeriaceae</taxon>
        <taxon>Paraphaeosphaeria</taxon>
    </lineage>
</organism>
<dbReference type="EMBL" id="WJXW01000010">
    <property type="protein sequence ID" value="KAF9732362.1"/>
    <property type="molecule type" value="Genomic_DNA"/>
</dbReference>
<gene>
    <name evidence="1" type="ORF">PMIN01_09220</name>
</gene>
<reference evidence="1" key="1">
    <citation type="journal article" date="2020" name="Mol. Plant Microbe Interact.">
        <title>Genome Sequence of the Biocontrol Agent Coniothyrium minitans strain Conio (IMI 134523).</title>
        <authorList>
            <person name="Patel D."/>
            <person name="Shittu T.A."/>
            <person name="Baroncelli R."/>
            <person name="Muthumeenakshi S."/>
            <person name="Osborne T.H."/>
            <person name="Janganan T.K."/>
            <person name="Sreenivasaprasad S."/>
        </authorList>
    </citation>
    <scope>NUCLEOTIDE SEQUENCE</scope>
    <source>
        <strain evidence="1">Conio</strain>
    </source>
</reference>
<protein>
    <submittedName>
        <fullName evidence="1">Uncharacterized protein</fullName>
    </submittedName>
</protein>
<accession>A0A9P6GAX0</accession>
<dbReference type="Proteomes" id="UP000756921">
    <property type="component" value="Unassembled WGS sequence"/>
</dbReference>